<comment type="caution">
    <text evidence="6">The sequence shown here is derived from an EMBL/GenBank/DDBJ whole genome shotgun (WGS) entry which is preliminary data.</text>
</comment>
<organism evidence="6 7">
    <name type="scientific">Fusarium avenaceum</name>
    <dbReference type="NCBI Taxonomy" id="40199"/>
    <lineage>
        <taxon>Eukaryota</taxon>
        <taxon>Fungi</taxon>
        <taxon>Dikarya</taxon>
        <taxon>Ascomycota</taxon>
        <taxon>Pezizomycotina</taxon>
        <taxon>Sordariomycetes</taxon>
        <taxon>Hypocreomycetidae</taxon>
        <taxon>Hypocreales</taxon>
        <taxon>Nectriaceae</taxon>
        <taxon>Fusarium</taxon>
        <taxon>Fusarium tricinctum species complex</taxon>
    </lineage>
</organism>
<comment type="similarity">
    <text evidence="4">Belongs to the peptidase T1A family.</text>
</comment>
<dbReference type="GO" id="GO:0005737">
    <property type="term" value="C:cytoplasm"/>
    <property type="evidence" value="ECO:0007669"/>
    <property type="project" value="UniProtKB-SubCell"/>
</dbReference>
<dbReference type="FunFam" id="3.60.20.10:FF:000004">
    <property type="entry name" value="Proteasome subunit alpha type-4"/>
    <property type="match status" value="1"/>
</dbReference>
<accession>A0A9P7GY56</accession>
<keyword evidence="3 4" id="KW-0647">Proteasome</keyword>
<evidence type="ECO:0000256" key="3">
    <source>
        <dbReference type="ARBA" id="ARBA00022942"/>
    </source>
</evidence>
<evidence type="ECO:0000256" key="2">
    <source>
        <dbReference type="ARBA" id="ARBA00022490"/>
    </source>
</evidence>
<dbReference type="SUPFAM" id="SSF56235">
    <property type="entry name" value="N-terminal nucleophile aminohydrolases (Ntn hydrolases)"/>
    <property type="match status" value="1"/>
</dbReference>
<dbReference type="NCBIfam" id="NF003075">
    <property type="entry name" value="PRK03996.1"/>
    <property type="match status" value="1"/>
</dbReference>
<sequence length="713" mass="80403">MCSNERPYCQKCTSSGRQCEGYERERVFITGTPQTKGRVASHPKKGSSPRTQRSPSFKEPPRTLDITPIHPLTSAWEDRTLVSSQGAECSVLVSALHTKLPYILSDDDSAHDDPASFNITFPPYAPSDLQSLMGNGDFGIKAQCLARLPNTYDQDDSVQSYCIFFFEHDAGHAFGESGSDQMRRMGPAYFSHFPNHHFFVRVYRPLAIGFALLTRQDTFIASPDWKNVPWQRHPKSLLDHLLDLVLLLPAIFAQVDQVLPYEATLNRRHHAQQLLQNCLSLERHFDAWLELANRPSYEYPIPYWTEELVSPEGLIPFPDLYTFKDGNIGLAFLYYWMSQILFHRCIESLHHAIYQPVIDAYPNMWPELPFDLQIDVTRYQHRRMFAADICRGLGSVLHHTVQPDMLIMPMTVAMDLYREIHTTSQDGLMEIMWIDNFRSRLIEKGQHVAGVLQNQRCPDGHVFQVEYAGEAVKRGTCAVGVKGADVVVLGCEKRSAMKLQDTRITPSKIQVLDHHVALAFAGLNADARILVDKARLEAQSHRLSVEDPVTIDYITKYVAGVQQRYTQAGGVRPFGISTLIVGFDKGSNVPRLYQTEPSGIYSAWKANAIGRSSKTVREFLERNYKEEMDREATIRLAIKSLLEVVQTGAKNIEISLMAPGALIETLPTSEIEGYVKEIEQEKQEEAAKKKTGRTPGTGTAAILTRSQDDSAAE</sequence>
<feature type="region of interest" description="Disordered" evidence="5">
    <location>
        <begin position="685"/>
        <end position="713"/>
    </location>
</feature>
<dbReference type="Proteomes" id="UP000782241">
    <property type="component" value="Unassembled WGS sequence"/>
</dbReference>
<dbReference type="PROSITE" id="PS51475">
    <property type="entry name" value="PROTEASOME_ALPHA_2"/>
    <property type="match status" value="1"/>
</dbReference>
<proteinExistence type="inferred from homology"/>
<evidence type="ECO:0000313" key="7">
    <source>
        <dbReference type="Proteomes" id="UP000782241"/>
    </source>
</evidence>
<comment type="subcellular location">
    <subcellularLocation>
        <location evidence="1">Cytoplasm</location>
    </subcellularLocation>
</comment>
<dbReference type="Gene3D" id="3.60.20.10">
    <property type="entry name" value="Glutamine Phosphoribosylpyrophosphate, subunit 1, domain 1"/>
    <property type="match status" value="1"/>
</dbReference>
<dbReference type="InterPro" id="IPR050115">
    <property type="entry name" value="Proteasome_alpha"/>
</dbReference>
<evidence type="ECO:0000256" key="5">
    <source>
        <dbReference type="SAM" id="MobiDB-lite"/>
    </source>
</evidence>
<keyword evidence="7" id="KW-1185">Reference proteome</keyword>
<reference evidence="6" key="1">
    <citation type="submission" date="2021-04" db="EMBL/GenBank/DDBJ databases">
        <title>Draft genome of Fusarium avenaceum strain F156N33, isolated from an atmospheric sample in Virginia.</title>
        <authorList>
            <person name="Yang S."/>
            <person name="Vinatzer B.A."/>
            <person name="Coleman J."/>
        </authorList>
    </citation>
    <scope>NUCLEOTIDE SEQUENCE</scope>
    <source>
        <strain evidence="6">F156N33</strain>
    </source>
</reference>
<keyword evidence="2" id="KW-0963">Cytoplasm</keyword>
<evidence type="ECO:0000313" key="6">
    <source>
        <dbReference type="EMBL" id="KAG5658761.1"/>
    </source>
</evidence>
<dbReference type="CDD" id="cd03755">
    <property type="entry name" value="proteasome_alpha_type_7"/>
    <property type="match status" value="1"/>
</dbReference>
<dbReference type="PANTHER" id="PTHR11599">
    <property type="entry name" value="PROTEASOME SUBUNIT ALPHA/BETA"/>
    <property type="match status" value="1"/>
</dbReference>
<dbReference type="InterPro" id="IPR023332">
    <property type="entry name" value="Proteasome_alpha-type"/>
</dbReference>
<gene>
    <name evidence="6" type="ORF">KAF25_007314</name>
</gene>
<dbReference type="AlphaFoldDB" id="A0A9P7GY56"/>
<dbReference type="Pfam" id="PF00227">
    <property type="entry name" value="Proteasome"/>
    <property type="match status" value="1"/>
</dbReference>
<dbReference type="InterPro" id="IPR001353">
    <property type="entry name" value="Proteasome_sua/b"/>
</dbReference>
<dbReference type="GO" id="GO:0051603">
    <property type="term" value="P:proteolysis involved in protein catabolic process"/>
    <property type="evidence" value="ECO:0007669"/>
    <property type="project" value="InterPro"/>
</dbReference>
<evidence type="ECO:0000256" key="1">
    <source>
        <dbReference type="ARBA" id="ARBA00004496"/>
    </source>
</evidence>
<feature type="region of interest" description="Disordered" evidence="5">
    <location>
        <begin position="30"/>
        <end position="64"/>
    </location>
</feature>
<dbReference type="EMBL" id="JAGPUO010000013">
    <property type="protein sequence ID" value="KAG5658761.1"/>
    <property type="molecule type" value="Genomic_DNA"/>
</dbReference>
<dbReference type="GO" id="GO:0019773">
    <property type="term" value="C:proteasome core complex, alpha-subunit complex"/>
    <property type="evidence" value="ECO:0007669"/>
    <property type="project" value="UniProtKB-UniRule"/>
</dbReference>
<evidence type="ECO:0008006" key="8">
    <source>
        <dbReference type="Google" id="ProtNLM"/>
    </source>
</evidence>
<name>A0A9P7GY56_9HYPO</name>
<evidence type="ECO:0000256" key="4">
    <source>
        <dbReference type="PROSITE-ProRule" id="PRU00808"/>
    </source>
</evidence>
<protein>
    <recommendedName>
        <fullName evidence="8">Proteasome subunit alpha type-4</fullName>
    </recommendedName>
</protein>
<dbReference type="InterPro" id="IPR029055">
    <property type="entry name" value="Ntn_hydrolases_N"/>
</dbReference>